<evidence type="ECO:0000256" key="2">
    <source>
        <dbReference type="SAM" id="Coils"/>
    </source>
</evidence>
<dbReference type="InterPro" id="IPR024455">
    <property type="entry name" value="Phage_capsid"/>
</dbReference>
<protein>
    <submittedName>
        <fullName evidence="4">Phage major capsid protein</fullName>
    </submittedName>
</protein>
<feature type="coiled-coil region" evidence="2">
    <location>
        <begin position="18"/>
        <end position="74"/>
    </location>
</feature>
<comment type="subcellular location">
    <subcellularLocation>
        <location evidence="1">Virion</location>
    </subcellularLocation>
</comment>
<evidence type="ECO:0000256" key="1">
    <source>
        <dbReference type="ARBA" id="ARBA00004328"/>
    </source>
</evidence>
<proteinExistence type="predicted"/>
<sequence>MRKKVVVRQYMQYRAEDLKSLTEQRADLVQQMKDLTSTAETEKRAFSEEEDQKFDNLDKQVKALDSTIEKLERARDLKLNVTSTEKHEELKQEELEERAFAAYIRGEVLQERADVNLTAGDNGAVIPTSIAQKIIKKVYDICPIYQLANRYNVGGTLSIPYYDEDTQTIEMAYATEFQELESTSGKFGSIELKGFLAGALSKVSKSLINNSQFDIVSFVVTAMAGAISKWIEKELLNGTADKVAGLSTVKKTVTAAAAAVITADELIDVQEAIPDVYQAGAIWIMNKATRTAIRKLKDNDGNYILNKDATARWGYTLFGKDVYTSGNMPEMAAGKTAIYYGDMSGLAVKLSEDVSIEVLREKFATQHAIGVVGWIEIDSKVENAQKIARLVMKASA</sequence>
<gene>
    <name evidence="4" type="ORF">H9Q78_05435</name>
</gene>
<dbReference type="Pfam" id="PF05065">
    <property type="entry name" value="Phage_capsid"/>
    <property type="match status" value="1"/>
</dbReference>
<evidence type="ECO:0000259" key="3">
    <source>
        <dbReference type="Pfam" id="PF05065"/>
    </source>
</evidence>
<accession>A0A7G9G6Z3</accession>
<reference evidence="4 5" key="1">
    <citation type="submission" date="2020-08" db="EMBL/GenBank/DDBJ databases">
        <authorList>
            <person name="Liu C."/>
            <person name="Sun Q."/>
        </authorList>
    </citation>
    <scope>NUCLEOTIDE SEQUENCE [LARGE SCALE GENOMIC DNA]</scope>
    <source>
        <strain evidence="4 5">NSJ-38</strain>
    </source>
</reference>
<dbReference type="AlphaFoldDB" id="A0A7G9G6Z3"/>
<dbReference type="Gene3D" id="3.30.2320.10">
    <property type="entry name" value="hypothetical protein PF0899 domain"/>
    <property type="match status" value="1"/>
</dbReference>
<dbReference type="EMBL" id="CP060634">
    <property type="protein sequence ID" value="QNM06575.1"/>
    <property type="molecule type" value="Genomic_DNA"/>
</dbReference>
<dbReference type="SUPFAM" id="SSF56563">
    <property type="entry name" value="Major capsid protein gp5"/>
    <property type="match status" value="1"/>
</dbReference>
<dbReference type="KEGG" id="qdo:H9Q78_05435"/>
<dbReference type="Gene3D" id="3.30.2400.10">
    <property type="entry name" value="Major capsid protein gp5"/>
    <property type="match status" value="1"/>
</dbReference>
<dbReference type="RefSeq" id="WP_249304119.1">
    <property type="nucleotide sequence ID" value="NZ_CP060634.1"/>
</dbReference>
<dbReference type="NCBIfam" id="TIGR01554">
    <property type="entry name" value="major_cap_HK97"/>
    <property type="match status" value="1"/>
</dbReference>
<organism evidence="4 5">
    <name type="scientific">Qiania dongpingensis</name>
    <dbReference type="NCBI Taxonomy" id="2763669"/>
    <lineage>
        <taxon>Bacteria</taxon>
        <taxon>Bacillati</taxon>
        <taxon>Bacillota</taxon>
        <taxon>Clostridia</taxon>
        <taxon>Lachnospirales</taxon>
        <taxon>Lachnospiraceae</taxon>
        <taxon>Qiania</taxon>
    </lineage>
</organism>
<keyword evidence="2" id="KW-0175">Coiled coil</keyword>
<keyword evidence="5" id="KW-1185">Reference proteome</keyword>
<evidence type="ECO:0000313" key="4">
    <source>
        <dbReference type="EMBL" id="QNM06575.1"/>
    </source>
</evidence>
<dbReference type="Proteomes" id="UP000515823">
    <property type="component" value="Chromosome"/>
</dbReference>
<dbReference type="InterPro" id="IPR054612">
    <property type="entry name" value="Phage_capsid-like_C"/>
</dbReference>
<feature type="domain" description="Phage capsid-like C-terminal" evidence="3">
    <location>
        <begin position="123"/>
        <end position="390"/>
    </location>
</feature>
<name>A0A7G9G6Z3_9FIRM</name>
<evidence type="ECO:0000313" key="5">
    <source>
        <dbReference type="Proteomes" id="UP000515823"/>
    </source>
</evidence>